<evidence type="ECO:0000256" key="3">
    <source>
        <dbReference type="ARBA" id="ARBA00023004"/>
    </source>
</evidence>
<dbReference type="AlphaFoldDB" id="A0A0G1EVM4"/>
<keyword evidence="4" id="KW-0411">Iron-sulfur</keyword>
<dbReference type="STRING" id="1618369.UV54_C0058G0004"/>
<dbReference type="Proteomes" id="UP000034213">
    <property type="component" value="Unassembled WGS sequence"/>
</dbReference>
<accession>A0A0G1EVM4</accession>
<name>A0A0G1EVM4_9BACT</name>
<dbReference type="PANTHER" id="PTHR11228:SF7">
    <property type="entry name" value="PQQA PEPTIDE CYCLASE"/>
    <property type="match status" value="1"/>
</dbReference>
<organism evidence="6 7">
    <name type="scientific">Candidatus Beckwithbacteria bacterium GW2011_GWA2_43_10</name>
    <dbReference type="NCBI Taxonomy" id="1618369"/>
    <lineage>
        <taxon>Bacteria</taxon>
        <taxon>Candidatus Beckwithiibacteriota</taxon>
    </lineage>
</organism>
<dbReference type="CDD" id="cd01335">
    <property type="entry name" value="Radical_SAM"/>
    <property type="match status" value="1"/>
</dbReference>
<dbReference type="Pfam" id="PF04055">
    <property type="entry name" value="Radical_SAM"/>
    <property type="match status" value="1"/>
</dbReference>
<keyword evidence="3" id="KW-0408">Iron</keyword>
<comment type="caution">
    <text evidence="6">The sequence shown here is derived from an EMBL/GenBank/DDBJ whole genome shotgun (WGS) entry which is preliminary data.</text>
</comment>
<proteinExistence type="predicted"/>
<dbReference type="InterPro" id="IPR007197">
    <property type="entry name" value="rSAM"/>
</dbReference>
<evidence type="ECO:0000259" key="5">
    <source>
        <dbReference type="PROSITE" id="PS51918"/>
    </source>
</evidence>
<feature type="domain" description="Radical SAM core" evidence="5">
    <location>
        <begin position="30"/>
        <end position="146"/>
    </location>
</feature>
<sequence>MDSRIDSHKWMYHPEWVAKWKEALKNWEVAKRLYPVYMEITPIEYCNHRCTFCALDYVGHRTIFLDREVFKRTLVEMAEGGVKSVMFAGEGEPTLYRGLSEIIKHTKELGINVSLTTNGTAMNKKFLTESLAHITWIKVSIECIYY</sequence>
<evidence type="ECO:0000313" key="7">
    <source>
        <dbReference type="Proteomes" id="UP000034213"/>
    </source>
</evidence>
<evidence type="ECO:0000256" key="2">
    <source>
        <dbReference type="ARBA" id="ARBA00022723"/>
    </source>
</evidence>
<dbReference type="PANTHER" id="PTHR11228">
    <property type="entry name" value="RADICAL SAM DOMAIN PROTEIN"/>
    <property type="match status" value="1"/>
</dbReference>
<evidence type="ECO:0000256" key="4">
    <source>
        <dbReference type="ARBA" id="ARBA00023014"/>
    </source>
</evidence>
<evidence type="ECO:0000313" key="6">
    <source>
        <dbReference type="EMBL" id="KKS78603.1"/>
    </source>
</evidence>
<dbReference type="EMBL" id="LCEW01000058">
    <property type="protein sequence ID" value="KKS78603.1"/>
    <property type="molecule type" value="Genomic_DNA"/>
</dbReference>
<dbReference type="GO" id="GO:0003824">
    <property type="term" value="F:catalytic activity"/>
    <property type="evidence" value="ECO:0007669"/>
    <property type="project" value="InterPro"/>
</dbReference>
<reference evidence="6 7" key="1">
    <citation type="journal article" date="2015" name="Nature">
        <title>rRNA introns, odd ribosomes, and small enigmatic genomes across a large radiation of phyla.</title>
        <authorList>
            <person name="Brown C.T."/>
            <person name="Hug L.A."/>
            <person name="Thomas B.C."/>
            <person name="Sharon I."/>
            <person name="Castelle C.J."/>
            <person name="Singh A."/>
            <person name="Wilkins M.J."/>
            <person name="Williams K.H."/>
            <person name="Banfield J.F."/>
        </authorList>
    </citation>
    <scope>NUCLEOTIDE SEQUENCE [LARGE SCALE GENOMIC DNA]</scope>
</reference>
<dbReference type="Gene3D" id="3.20.20.70">
    <property type="entry name" value="Aldolase class I"/>
    <property type="match status" value="1"/>
</dbReference>
<dbReference type="SUPFAM" id="SSF102114">
    <property type="entry name" value="Radical SAM enzymes"/>
    <property type="match status" value="1"/>
</dbReference>
<evidence type="ECO:0000256" key="1">
    <source>
        <dbReference type="ARBA" id="ARBA00022691"/>
    </source>
</evidence>
<dbReference type="PROSITE" id="PS51918">
    <property type="entry name" value="RADICAL_SAM"/>
    <property type="match status" value="1"/>
</dbReference>
<protein>
    <submittedName>
        <fullName evidence="6">Radical SAM domain protein</fullName>
    </submittedName>
</protein>
<keyword evidence="1" id="KW-0949">S-adenosyl-L-methionine</keyword>
<dbReference type="GO" id="GO:0046872">
    <property type="term" value="F:metal ion binding"/>
    <property type="evidence" value="ECO:0007669"/>
    <property type="project" value="UniProtKB-KW"/>
</dbReference>
<dbReference type="GO" id="GO:0051536">
    <property type="term" value="F:iron-sulfur cluster binding"/>
    <property type="evidence" value="ECO:0007669"/>
    <property type="project" value="UniProtKB-KW"/>
</dbReference>
<dbReference type="InterPro" id="IPR058240">
    <property type="entry name" value="rSAM_sf"/>
</dbReference>
<dbReference type="InterPro" id="IPR013785">
    <property type="entry name" value="Aldolase_TIM"/>
</dbReference>
<dbReference type="SFLD" id="SFLDS00029">
    <property type="entry name" value="Radical_SAM"/>
    <property type="match status" value="1"/>
</dbReference>
<keyword evidence="2" id="KW-0479">Metal-binding</keyword>
<gene>
    <name evidence="6" type="ORF">UV54_C0058G0004</name>
</gene>
<dbReference type="InterPro" id="IPR050377">
    <property type="entry name" value="Radical_SAM_PqqE_MftC-like"/>
</dbReference>
<dbReference type="SFLD" id="SFLDG01067">
    <property type="entry name" value="SPASM/twitch_domain_containing"/>
    <property type="match status" value="1"/>
</dbReference>